<gene>
    <name evidence="9" type="ORF">CWI38_0712p0030</name>
</gene>
<evidence type="ECO:0000256" key="2">
    <source>
        <dbReference type="ARBA" id="ARBA00022448"/>
    </source>
</evidence>
<keyword evidence="5 8" id="KW-1133">Transmembrane helix</keyword>
<dbReference type="OrthoDB" id="15356at2759"/>
<dbReference type="AlphaFoldDB" id="A0A4Q9LVE4"/>
<dbReference type="GO" id="GO:0015031">
    <property type="term" value="P:protein transport"/>
    <property type="evidence" value="ECO:0007669"/>
    <property type="project" value="UniProtKB-KW"/>
</dbReference>
<dbReference type="VEuPathDB" id="MicrosporidiaDB:CWI38_0712p0030"/>
<keyword evidence="3 8" id="KW-0812">Transmembrane</keyword>
<evidence type="ECO:0000256" key="4">
    <source>
        <dbReference type="ARBA" id="ARBA00022927"/>
    </source>
</evidence>
<keyword evidence="4" id="KW-0653">Protein transport</keyword>
<dbReference type="EMBL" id="PITK01000712">
    <property type="protein sequence ID" value="TBU12554.1"/>
    <property type="molecule type" value="Genomic_DNA"/>
</dbReference>
<name>A0A4Q9LVE4_9MICR</name>
<keyword evidence="6 8" id="KW-0472">Membrane</keyword>
<comment type="similarity">
    <text evidence="7">Belongs to the YOS1 family.</text>
</comment>
<keyword evidence="2" id="KW-0813">Transport</keyword>
<dbReference type="InterPro" id="IPR013880">
    <property type="entry name" value="Yos1"/>
</dbReference>
<evidence type="ECO:0000256" key="5">
    <source>
        <dbReference type="ARBA" id="ARBA00022989"/>
    </source>
</evidence>
<feature type="transmembrane region" description="Helical" evidence="8">
    <location>
        <begin position="7"/>
        <end position="28"/>
    </location>
</feature>
<evidence type="ECO:0000313" key="10">
    <source>
        <dbReference type="Proteomes" id="UP000292282"/>
    </source>
</evidence>
<proteinExistence type="inferred from homology"/>
<evidence type="ECO:0000256" key="1">
    <source>
        <dbReference type="ARBA" id="ARBA00004370"/>
    </source>
</evidence>
<organism evidence="9 10">
    <name type="scientific">Hamiltosporidium tvaerminnensis</name>
    <dbReference type="NCBI Taxonomy" id="1176355"/>
    <lineage>
        <taxon>Eukaryota</taxon>
        <taxon>Fungi</taxon>
        <taxon>Fungi incertae sedis</taxon>
        <taxon>Microsporidia</taxon>
        <taxon>Dubosqiidae</taxon>
        <taxon>Hamiltosporidium</taxon>
    </lineage>
</organism>
<dbReference type="GO" id="GO:0006888">
    <property type="term" value="P:endoplasmic reticulum to Golgi vesicle-mediated transport"/>
    <property type="evidence" value="ECO:0007669"/>
    <property type="project" value="TreeGrafter"/>
</dbReference>
<accession>A0A4Q9LVE4</accession>
<evidence type="ECO:0000256" key="8">
    <source>
        <dbReference type="SAM" id="Phobius"/>
    </source>
</evidence>
<keyword evidence="10" id="KW-1185">Reference proteome</keyword>
<comment type="subcellular location">
    <subcellularLocation>
        <location evidence="1">Membrane</location>
    </subcellularLocation>
</comment>
<evidence type="ECO:0000256" key="7">
    <source>
        <dbReference type="ARBA" id="ARBA00024203"/>
    </source>
</evidence>
<dbReference type="Proteomes" id="UP000292282">
    <property type="component" value="Unassembled WGS sequence"/>
</dbReference>
<dbReference type="PANTHER" id="PTHR15858">
    <property type="entry name" value="IMMEDIATE EARLY RESPONSE 3-INTERACTING PROTEIN 1"/>
    <property type="match status" value="1"/>
</dbReference>
<dbReference type="Pfam" id="PF08571">
    <property type="entry name" value="Yos1"/>
    <property type="match status" value="1"/>
</dbReference>
<evidence type="ECO:0000313" key="9">
    <source>
        <dbReference type="EMBL" id="TBU12554.1"/>
    </source>
</evidence>
<reference evidence="9 10" key="1">
    <citation type="submission" date="2017-12" db="EMBL/GenBank/DDBJ databases">
        <authorList>
            <person name="Pombert J.-F."/>
            <person name="Haag K.L."/>
            <person name="Ebert D."/>
        </authorList>
    </citation>
    <scope>NUCLEOTIDE SEQUENCE [LARGE SCALE GENOMIC DNA]</scope>
    <source>
        <strain evidence="9">IL-G-3</strain>
    </source>
</reference>
<dbReference type="STRING" id="1176355.A0A4Q9LVE4"/>
<dbReference type="GO" id="GO:0000139">
    <property type="term" value="C:Golgi membrane"/>
    <property type="evidence" value="ECO:0007669"/>
    <property type="project" value="TreeGrafter"/>
</dbReference>
<dbReference type="PANTHER" id="PTHR15858:SF0">
    <property type="entry name" value="IMMEDIATE EARLY RESPONSE 3-INTERACTING PROTEIN 1"/>
    <property type="match status" value="1"/>
</dbReference>
<evidence type="ECO:0000256" key="3">
    <source>
        <dbReference type="ARBA" id="ARBA00022692"/>
    </source>
</evidence>
<dbReference type="GO" id="GO:0005789">
    <property type="term" value="C:endoplasmic reticulum membrane"/>
    <property type="evidence" value="ECO:0007669"/>
    <property type="project" value="TreeGrafter"/>
</dbReference>
<feature type="transmembrane region" description="Helical" evidence="8">
    <location>
        <begin position="60"/>
        <end position="78"/>
    </location>
</feature>
<evidence type="ECO:0000256" key="6">
    <source>
        <dbReference type="ARBA" id="ARBA00023136"/>
    </source>
</evidence>
<protein>
    <submittedName>
        <fullName evidence="9">Putative Yos1-like protein transport protein</fullName>
    </submittedName>
</protein>
<sequence length="79" mass="9030">MFGITKIFYSLIFFANSLVILNEMRFLAKLGLPLKPEARGSLSGTRRKIVDLLRASRTLLRIPLIFINLLCILYEVFLG</sequence>
<dbReference type="GO" id="GO:0030134">
    <property type="term" value="C:COPII-coated ER to Golgi transport vesicle"/>
    <property type="evidence" value="ECO:0007669"/>
    <property type="project" value="TreeGrafter"/>
</dbReference>
<comment type="caution">
    <text evidence="9">The sequence shown here is derived from an EMBL/GenBank/DDBJ whole genome shotgun (WGS) entry which is preliminary data.</text>
</comment>